<dbReference type="EMBL" id="BMFQ01000002">
    <property type="protein sequence ID" value="GGG45070.1"/>
    <property type="molecule type" value="Genomic_DNA"/>
</dbReference>
<feature type="transmembrane region" description="Helical" evidence="1">
    <location>
        <begin position="112"/>
        <end position="129"/>
    </location>
</feature>
<feature type="transmembrane region" description="Helical" evidence="1">
    <location>
        <begin position="175"/>
        <end position="194"/>
    </location>
</feature>
<organism evidence="2 3">
    <name type="scientific">Bizionia arctica</name>
    <dbReference type="NCBI Taxonomy" id="1495645"/>
    <lineage>
        <taxon>Bacteria</taxon>
        <taxon>Pseudomonadati</taxon>
        <taxon>Bacteroidota</taxon>
        <taxon>Flavobacteriia</taxon>
        <taxon>Flavobacteriales</taxon>
        <taxon>Flavobacteriaceae</taxon>
        <taxon>Bizionia</taxon>
    </lineage>
</organism>
<dbReference type="AlphaFoldDB" id="A0A917GGX9"/>
<evidence type="ECO:0000256" key="1">
    <source>
        <dbReference type="SAM" id="Phobius"/>
    </source>
</evidence>
<comment type="caution">
    <text evidence="2">The sequence shown here is derived from an EMBL/GenBank/DDBJ whole genome shotgun (WGS) entry which is preliminary data.</text>
</comment>
<feature type="transmembrane region" description="Helical" evidence="1">
    <location>
        <begin position="141"/>
        <end position="163"/>
    </location>
</feature>
<feature type="transmembrane region" description="Helical" evidence="1">
    <location>
        <begin position="38"/>
        <end position="58"/>
    </location>
</feature>
<sequence>MEEFLRNNYSILITSIEVFAVFVGIISYKKYKYSNAKYFIYTLVYLFIIELLGAYTIYVEKYEFLNNIEIALKGTLFEKNRWWFTIFWKIGGVLVFAIYYQRVLTNKIYLKLLKGSTILFLLFSIYIISTNWKDFFVKSFLSLDIAGALIIIQCAFYYFLEILTNERVLKFYKDLNFYISIAILIFWLIISPLAFYEVYYSTDDWNYIILKWQIYLFANLFLYGVFAIGLIVSNPENEKI</sequence>
<evidence type="ECO:0000313" key="2">
    <source>
        <dbReference type="EMBL" id="GGG45070.1"/>
    </source>
</evidence>
<proteinExistence type="predicted"/>
<feature type="transmembrane region" description="Helical" evidence="1">
    <location>
        <begin position="214"/>
        <end position="232"/>
    </location>
</feature>
<gene>
    <name evidence="2" type="ORF">GCM10010976_15830</name>
</gene>
<name>A0A917GGX9_9FLAO</name>
<protein>
    <submittedName>
        <fullName evidence="2">Uncharacterized protein</fullName>
    </submittedName>
</protein>
<feature type="transmembrane region" description="Helical" evidence="1">
    <location>
        <begin position="6"/>
        <end position="26"/>
    </location>
</feature>
<feature type="transmembrane region" description="Helical" evidence="1">
    <location>
        <begin position="82"/>
        <end position="100"/>
    </location>
</feature>
<dbReference type="Proteomes" id="UP000625976">
    <property type="component" value="Unassembled WGS sequence"/>
</dbReference>
<accession>A0A917GGX9</accession>
<reference evidence="2" key="2">
    <citation type="submission" date="2020-09" db="EMBL/GenBank/DDBJ databases">
        <authorList>
            <person name="Sun Q."/>
            <person name="Zhou Y."/>
        </authorList>
    </citation>
    <scope>NUCLEOTIDE SEQUENCE</scope>
    <source>
        <strain evidence="2">CGMCC 1.12751</strain>
    </source>
</reference>
<keyword evidence="1" id="KW-0472">Membrane</keyword>
<keyword evidence="3" id="KW-1185">Reference proteome</keyword>
<reference evidence="2" key="1">
    <citation type="journal article" date="2014" name="Int. J. Syst. Evol. Microbiol.">
        <title>Complete genome sequence of Corynebacterium casei LMG S-19264T (=DSM 44701T), isolated from a smear-ripened cheese.</title>
        <authorList>
            <consortium name="US DOE Joint Genome Institute (JGI-PGF)"/>
            <person name="Walter F."/>
            <person name="Albersmeier A."/>
            <person name="Kalinowski J."/>
            <person name="Ruckert C."/>
        </authorList>
    </citation>
    <scope>NUCLEOTIDE SEQUENCE</scope>
    <source>
        <strain evidence="2">CGMCC 1.12751</strain>
    </source>
</reference>
<dbReference type="RefSeq" id="WP_188463602.1">
    <property type="nucleotide sequence ID" value="NZ_BMFQ01000002.1"/>
</dbReference>
<keyword evidence="1" id="KW-0812">Transmembrane</keyword>
<keyword evidence="1" id="KW-1133">Transmembrane helix</keyword>
<evidence type="ECO:0000313" key="3">
    <source>
        <dbReference type="Proteomes" id="UP000625976"/>
    </source>
</evidence>